<evidence type="ECO:0000313" key="1">
    <source>
        <dbReference type="EMBL" id="MCV3213499.1"/>
    </source>
</evidence>
<sequence>MTKNTIKAMLSPTAKKIAYSTLRLKNPTAAIAPTPRMIMPMYCQCIANYQQSKDLFQMTVLVAEFCLCSRDF</sequence>
<keyword evidence="2" id="KW-1185">Reference proteome</keyword>
<gene>
    <name evidence="1" type="ORF">OGM63_08165</name>
</gene>
<accession>A0ABT3AWJ7</accession>
<dbReference type="EMBL" id="JAOWRF010000121">
    <property type="protein sequence ID" value="MCV3213499.1"/>
    <property type="molecule type" value="Genomic_DNA"/>
</dbReference>
<proteinExistence type="predicted"/>
<protein>
    <submittedName>
        <fullName evidence="1">Uncharacterized protein</fullName>
    </submittedName>
</protein>
<dbReference type="RefSeq" id="WP_263745014.1">
    <property type="nucleotide sequence ID" value="NZ_JAOWRF010000121.1"/>
</dbReference>
<organism evidence="1 2">
    <name type="scientific">Plectonema radiosum NIES-515</name>
    <dbReference type="NCBI Taxonomy" id="2986073"/>
    <lineage>
        <taxon>Bacteria</taxon>
        <taxon>Bacillati</taxon>
        <taxon>Cyanobacteriota</taxon>
        <taxon>Cyanophyceae</taxon>
        <taxon>Oscillatoriophycideae</taxon>
        <taxon>Oscillatoriales</taxon>
        <taxon>Microcoleaceae</taxon>
        <taxon>Plectonema</taxon>
    </lineage>
</organism>
<evidence type="ECO:0000313" key="2">
    <source>
        <dbReference type="Proteomes" id="UP001526143"/>
    </source>
</evidence>
<dbReference type="Proteomes" id="UP001526143">
    <property type="component" value="Unassembled WGS sequence"/>
</dbReference>
<comment type="caution">
    <text evidence="1">The sequence shown here is derived from an EMBL/GenBank/DDBJ whole genome shotgun (WGS) entry which is preliminary data.</text>
</comment>
<name>A0ABT3AWJ7_9CYAN</name>
<reference evidence="1 2" key="1">
    <citation type="submission" date="2022-10" db="EMBL/GenBank/DDBJ databases">
        <title>Identification of biosynthetic pathway for the production of the potent trypsin inhibitor radiosumin.</title>
        <authorList>
            <person name="Fewer D.P."/>
            <person name="Delbaje E."/>
            <person name="Ouyang X."/>
            <person name="Agostino P.D."/>
            <person name="Wahlsten M."/>
            <person name="Jokela J."/>
            <person name="Permi P."/>
            <person name="Haapaniemi E."/>
            <person name="Koistinen H."/>
        </authorList>
    </citation>
    <scope>NUCLEOTIDE SEQUENCE [LARGE SCALE GENOMIC DNA]</scope>
    <source>
        <strain evidence="1 2">NIES-515</strain>
    </source>
</reference>